<feature type="compositionally biased region" description="Polar residues" evidence="1">
    <location>
        <begin position="1"/>
        <end position="11"/>
    </location>
</feature>
<accession>A0ABY8CJ34</accession>
<dbReference type="Proteomes" id="UP001218034">
    <property type="component" value="Chromosome"/>
</dbReference>
<organism evidence="2 3">
    <name type="scientific">Candidatus Nanohalococcus occultus</name>
    <dbReference type="NCBI Taxonomy" id="2978047"/>
    <lineage>
        <taxon>Archaea</taxon>
        <taxon>Candidatus Nanohalarchaeota</taxon>
        <taxon>Candidatus Nanohalarchaeota incertae sedis</taxon>
        <taxon>Candidatus Nanohalococcus</taxon>
    </lineage>
</organism>
<feature type="region of interest" description="Disordered" evidence="1">
    <location>
        <begin position="1"/>
        <end position="24"/>
    </location>
</feature>
<evidence type="ECO:0000313" key="2">
    <source>
        <dbReference type="EMBL" id="WEL19346.1"/>
    </source>
</evidence>
<gene>
    <name evidence="2" type="ORF">SVXNc_0320</name>
</gene>
<sequence length="146" mass="16271">MTGSVSAQSETRIVEGQTHENAFRCEPGSIPETSLLEEFREDVRRVVNPEYVQKYPDDCISWAKNTMVEANGETHSYTVSVVKYQGENQPAMITVLRDGRGLGYVDMRVDGQNIGSTNSDGRVRAELSDEFELVVETSDVDLTLYG</sequence>
<proteinExistence type="predicted"/>
<dbReference type="EMBL" id="CP104395">
    <property type="protein sequence ID" value="WEL19346.1"/>
    <property type="molecule type" value="Genomic_DNA"/>
</dbReference>
<evidence type="ECO:0000313" key="3">
    <source>
        <dbReference type="Proteomes" id="UP001218034"/>
    </source>
</evidence>
<name>A0ABY8CJ34_9ARCH</name>
<protein>
    <submittedName>
        <fullName evidence="2">Uncharacterized protein</fullName>
    </submittedName>
</protein>
<evidence type="ECO:0000256" key="1">
    <source>
        <dbReference type="SAM" id="MobiDB-lite"/>
    </source>
</evidence>
<keyword evidence="3" id="KW-1185">Reference proteome</keyword>
<reference evidence="2 3" key="1">
    <citation type="submission" date="2022-09" db="EMBL/GenBank/DDBJ databases">
        <title>Xylan utilization by haloarchaea-nanohaloarchaea associations.</title>
        <authorList>
            <person name="Yakimov M."/>
        </authorList>
    </citation>
    <scope>NUCLEOTIDE SEQUENCE [LARGE SCALE GENOMIC DNA]</scope>
    <source>
        <strain evidence="2 3">SVXNc</strain>
    </source>
</reference>